<organism evidence="1">
    <name type="scientific">bioreactor metagenome</name>
    <dbReference type="NCBI Taxonomy" id="1076179"/>
    <lineage>
        <taxon>unclassified sequences</taxon>
        <taxon>metagenomes</taxon>
        <taxon>ecological metagenomes</taxon>
    </lineage>
</organism>
<reference evidence="1" key="1">
    <citation type="submission" date="2019-08" db="EMBL/GenBank/DDBJ databases">
        <authorList>
            <person name="Kucharzyk K."/>
            <person name="Murdoch R.W."/>
            <person name="Higgins S."/>
            <person name="Loffler F."/>
        </authorList>
    </citation>
    <scope>NUCLEOTIDE SEQUENCE</scope>
</reference>
<dbReference type="EMBL" id="VSSQ01075107">
    <property type="protein sequence ID" value="MPN25804.1"/>
    <property type="molecule type" value="Genomic_DNA"/>
</dbReference>
<comment type="caution">
    <text evidence="1">The sequence shown here is derived from an EMBL/GenBank/DDBJ whole genome shotgun (WGS) entry which is preliminary data.</text>
</comment>
<sequence length="101" mass="12390">MYYLRKEPYEETIPEIRMTDGEVIPERKYMVEDRAIYKNHDFSRFYRCLFFGLDKKHQGMKVYTCKTLKKILALRDDMHEYCGEWFDVYDENGKVNLPEKE</sequence>
<protein>
    <submittedName>
        <fullName evidence="1">Uncharacterized protein</fullName>
    </submittedName>
</protein>
<gene>
    <name evidence="1" type="ORF">SDC9_173220</name>
</gene>
<accession>A0A645GPC9</accession>
<name>A0A645GPC9_9ZZZZ</name>
<evidence type="ECO:0000313" key="1">
    <source>
        <dbReference type="EMBL" id="MPN25804.1"/>
    </source>
</evidence>
<proteinExistence type="predicted"/>
<dbReference type="AlphaFoldDB" id="A0A645GPC9"/>